<dbReference type="EMBL" id="AP011532">
    <property type="protein sequence ID" value="BAI62392.1"/>
    <property type="molecule type" value="Genomic_DNA"/>
</dbReference>
<dbReference type="AlphaFoldDB" id="D1Z120"/>
<dbReference type="STRING" id="304371.MCP_2320"/>
<evidence type="ECO:0000313" key="1">
    <source>
        <dbReference type="EMBL" id="BAI62392.1"/>
    </source>
</evidence>
<dbReference type="InParanoid" id="D1Z120"/>
<protein>
    <recommendedName>
        <fullName evidence="3">PepSY domain-containing protein</fullName>
    </recommendedName>
</protein>
<proteinExistence type="predicted"/>
<accession>D1Z120</accession>
<reference evidence="1 2" key="2">
    <citation type="journal article" date="2008" name="Int. J. Syst. Evol. Microbiol.">
        <title>Methanocella paludicola gen. nov., sp. nov., a methane-producing archaeon, the first isolate of the lineage 'Rice Cluster I', and proposal of the new archaeal order Methanocellales ord. nov.</title>
        <authorList>
            <person name="Sakai S."/>
            <person name="Imachi H."/>
            <person name="Hanada S."/>
            <person name="Ohashi A."/>
            <person name="Harada H."/>
            <person name="Kamagata Y."/>
        </authorList>
    </citation>
    <scope>NUCLEOTIDE SEQUENCE [LARGE SCALE GENOMIC DNA]</scope>
    <source>
        <strain evidence="2">DSM 17711 / JCM 13418 / NBRC 101707 / SANAE</strain>
    </source>
</reference>
<evidence type="ECO:0000313" key="2">
    <source>
        <dbReference type="Proteomes" id="UP000001882"/>
    </source>
</evidence>
<dbReference type="eggNOG" id="arCOG13252">
    <property type="taxonomic scope" value="Archaea"/>
</dbReference>
<dbReference type="KEGG" id="mpd:MCP_2320"/>
<reference evidence="2" key="3">
    <citation type="journal article" date="2011" name="PLoS ONE">
        <title>Genome sequence of a mesophilic hydrogenotrophic methanogen Methanocella paludicola, the first cultivated representative of the order Methanocellales.</title>
        <authorList>
            <person name="Sakai S."/>
            <person name="Takaki Y."/>
            <person name="Shimamura S."/>
            <person name="Sekine M."/>
            <person name="Tajima T."/>
            <person name="Kosugi H."/>
            <person name="Ichikawa N."/>
            <person name="Tasumi E."/>
            <person name="Hiraki A.T."/>
            <person name="Shimizu A."/>
            <person name="Kato Y."/>
            <person name="Nishiko R."/>
            <person name="Mori K."/>
            <person name="Fujita N."/>
            <person name="Imachi H."/>
            <person name="Takai K."/>
        </authorList>
    </citation>
    <scope>NUCLEOTIDE SEQUENCE [LARGE SCALE GENOMIC DNA]</scope>
    <source>
        <strain evidence="2">DSM 17711 / JCM 13418 / NBRC 101707 / SANAE</strain>
    </source>
</reference>
<sequence length="76" mass="7872">MAVKEILGRPGYSVTGVFGSGAGTAVVYVEGGNTVHSDGSIWTPDMYQVTVDITGNKVTDIKHIGPRSLPTPAAEP</sequence>
<name>D1Z120_METPS</name>
<evidence type="ECO:0008006" key="3">
    <source>
        <dbReference type="Google" id="ProtNLM"/>
    </source>
</evidence>
<gene>
    <name evidence="1" type="ordered locus">MCP_2320</name>
</gene>
<organism evidence="1 2">
    <name type="scientific">Methanocella paludicola (strain DSM 17711 / JCM 13418 / NBRC 101707 / SANAE)</name>
    <dbReference type="NCBI Taxonomy" id="304371"/>
    <lineage>
        <taxon>Archaea</taxon>
        <taxon>Methanobacteriati</taxon>
        <taxon>Methanobacteriota</taxon>
        <taxon>Stenosarchaea group</taxon>
        <taxon>Methanomicrobia</taxon>
        <taxon>Methanocellales</taxon>
        <taxon>Methanocellaceae</taxon>
        <taxon>Methanocella</taxon>
    </lineage>
</organism>
<keyword evidence="2" id="KW-1185">Reference proteome</keyword>
<dbReference type="Proteomes" id="UP000001882">
    <property type="component" value="Chromosome"/>
</dbReference>
<reference evidence="1 2" key="1">
    <citation type="journal article" date="2007" name="Appl. Environ. Microbiol.">
        <title>Isolation of key methanogens for global methane emission from rice paddy fields: a novel isolate affiliated with the clone cluster rice cluster I.</title>
        <authorList>
            <person name="Sakai S."/>
            <person name="Imachi H."/>
            <person name="Sekiguchi Y."/>
            <person name="Ohashi A."/>
            <person name="Harada H."/>
            <person name="Kamagata Y."/>
        </authorList>
    </citation>
    <scope>NUCLEOTIDE SEQUENCE [LARGE SCALE GENOMIC DNA]</scope>
    <source>
        <strain evidence="2">DSM 17711 / JCM 13418 / NBRC 101707 / SANAE</strain>
    </source>
</reference>